<evidence type="ECO:0000313" key="4">
    <source>
        <dbReference type="Proteomes" id="UP001642540"/>
    </source>
</evidence>
<protein>
    <submittedName>
        <fullName evidence="3">Uncharacterized protein</fullName>
    </submittedName>
</protein>
<name>A0ABP1RIY3_9HEXA</name>
<evidence type="ECO:0000313" key="3">
    <source>
        <dbReference type="EMBL" id="CAL8128973.1"/>
    </source>
</evidence>
<gene>
    <name evidence="3" type="ORF">ODALV1_LOCUS22732</name>
</gene>
<organism evidence="3 4">
    <name type="scientific">Orchesella dallaii</name>
    <dbReference type="NCBI Taxonomy" id="48710"/>
    <lineage>
        <taxon>Eukaryota</taxon>
        <taxon>Metazoa</taxon>
        <taxon>Ecdysozoa</taxon>
        <taxon>Arthropoda</taxon>
        <taxon>Hexapoda</taxon>
        <taxon>Collembola</taxon>
        <taxon>Entomobryomorpha</taxon>
        <taxon>Entomobryoidea</taxon>
        <taxon>Orchesellidae</taxon>
        <taxon>Orchesellinae</taxon>
        <taxon>Orchesella</taxon>
    </lineage>
</organism>
<keyword evidence="1" id="KW-0175">Coiled coil</keyword>
<reference evidence="3 4" key="1">
    <citation type="submission" date="2024-08" db="EMBL/GenBank/DDBJ databases">
        <authorList>
            <person name="Cucini C."/>
            <person name="Frati F."/>
        </authorList>
    </citation>
    <scope>NUCLEOTIDE SEQUENCE [LARGE SCALE GENOMIC DNA]</scope>
</reference>
<accession>A0ABP1RIY3</accession>
<dbReference type="Proteomes" id="UP001642540">
    <property type="component" value="Unassembled WGS sequence"/>
</dbReference>
<feature type="region of interest" description="Disordered" evidence="2">
    <location>
        <begin position="199"/>
        <end position="242"/>
    </location>
</feature>
<feature type="compositionally biased region" description="Basic and acidic residues" evidence="2">
    <location>
        <begin position="207"/>
        <end position="223"/>
    </location>
</feature>
<evidence type="ECO:0000256" key="1">
    <source>
        <dbReference type="SAM" id="Coils"/>
    </source>
</evidence>
<dbReference type="EMBL" id="CAXLJM020000075">
    <property type="protein sequence ID" value="CAL8128973.1"/>
    <property type="molecule type" value="Genomic_DNA"/>
</dbReference>
<sequence length="262" mass="29677">MSKTDMVAVEALKAQHAEEKENLSRQLESRIMFLQQELMVATHKSSWCEAVIKTNAQLAVSNMYDVMGKHRFEMDQLKRTFFNKISHLERQLKQCHKKLRKYEACKPGYQSILDDFRQSMQAIHLHIDFPDVERGIAFKEAVDEELAQLNTKLDEIFSSFDDGIGRECQEIPLPEGEDDDVVILPAPIQHPVQVVDLCDDGQDDDISENKGETHNDGNPKVDGVRVGTEKLPSTTAQLPALQLSPLTPDYAATLLDRDDSQN</sequence>
<proteinExistence type="predicted"/>
<keyword evidence="4" id="KW-1185">Reference proteome</keyword>
<evidence type="ECO:0000256" key="2">
    <source>
        <dbReference type="SAM" id="MobiDB-lite"/>
    </source>
</evidence>
<feature type="coiled-coil region" evidence="1">
    <location>
        <begin position="6"/>
        <end position="37"/>
    </location>
</feature>
<comment type="caution">
    <text evidence="3">The sequence shown here is derived from an EMBL/GenBank/DDBJ whole genome shotgun (WGS) entry which is preliminary data.</text>
</comment>